<organism evidence="1 2">
    <name type="scientific">Nocardia veterana</name>
    <dbReference type="NCBI Taxonomy" id="132249"/>
    <lineage>
        <taxon>Bacteria</taxon>
        <taxon>Bacillati</taxon>
        <taxon>Actinomycetota</taxon>
        <taxon>Actinomycetes</taxon>
        <taxon>Mycobacteriales</taxon>
        <taxon>Nocardiaceae</taxon>
        <taxon>Nocardia</taxon>
    </lineage>
</organism>
<sequence>MSATRIPPVTPQQAGPLTRIMYRFSKRKFGEVPEPMAVLANHPKLLTAYAAHESLVQRATAVVPEDVLEIAVYRVAWTIGCSWCVDFGTMLMRLSHLDVEKLKDIADYQTSPSYTDDERAAIAYADAMTATPTTVTDEQITDLRARFGTDGVVELTYQIALENSRARTYSALGITAQGFSTDSCRVPWA</sequence>
<dbReference type="RefSeq" id="WP_040717993.1">
    <property type="nucleotide sequence ID" value="NZ_CAWPHS010000037.1"/>
</dbReference>
<gene>
    <name evidence="1" type="ORF">HGA07_26960</name>
</gene>
<protein>
    <submittedName>
        <fullName evidence="1">Carboxymuconolactone decarboxylase family protein</fullName>
    </submittedName>
</protein>
<dbReference type="InterPro" id="IPR029032">
    <property type="entry name" value="AhpD-like"/>
</dbReference>
<dbReference type="PANTHER" id="PTHR34846:SF10">
    <property type="entry name" value="CYTOPLASMIC PROTEIN"/>
    <property type="match status" value="1"/>
</dbReference>
<reference evidence="1 2" key="1">
    <citation type="submission" date="2020-04" db="EMBL/GenBank/DDBJ databases">
        <title>MicrobeNet Type strains.</title>
        <authorList>
            <person name="Nicholson A.C."/>
        </authorList>
    </citation>
    <scope>NUCLEOTIDE SEQUENCE [LARGE SCALE GENOMIC DNA]</scope>
    <source>
        <strain evidence="1 2">DSM 44445</strain>
    </source>
</reference>
<dbReference type="SUPFAM" id="SSF69118">
    <property type="entry name" value="AhpD-like"/>
    <property type="match status" value="1"/>
</dbReference>
<keyword evidence="2" id="KW-1185">Reference proteome</keyword>
<name>A0A7X6M304_9NOCA</name>
<proteinExistence type="predicted"/>
<dbReference type="Gene3D" id="1.20.1290.10">
    <property type="entry name" value="AhpD-like"/>
    <property type="match status" value="1"/>
</dbReference>
<dbReference type="PANTHER" id="PTHR34846">
    <property type="entry name" value="4-CARBOXYMUCONOLACTONE DECARBOXYLASE FAMILY PROTEIN (AFU_ORTHOLOGUE AFUA_6G11590)"/>
    <property type="match status" value="1"/>
</dbReference>
<comment type="caution">
    <text evidence="1">The sequence shown here is derived from an EMBL/GenBank/DDBJ whole genome shotgun (WGS) entry which is preliminary data.</text>
</comment>
<accession>A0A7X6M304</accession>
<dbReference type="AlphaFoldDB" id="A0A7X6M304"/>
<dbReference type="EMBL" id="JAAXPE010000042">
    <property type="protein sequence ID" value="NKY89237.1"/>
    <property type="molecule type" value="Genomic_DNA"/>
</dbReference>
<evidence type="ECO:0000313" key="1">
    <source>
        <dbReference type="EMBL" id="NKY89237.1"/>
    </source>
</evidence>
<evidence type="ECO:0000313" key="2">
    <source>
        <dbReference type="Proteomes" id="UP000523447"/>
    </source>
</evidence>
<dbReference type="Proteomes" id="UP000523447">
    <property type="component" value="Unassembled WGS sequence"/>
</dbReference>